<feature type="domain" description="Nose resistant-to-fluoxetine protein N-terminal" evidence="2">
    <location>
        <begin position="150"/>
        <end position="252"/>
    </location>
</feature>
<dbReference type="SMART" id="SM00703">
    <property type="entry name" value="NRF"/>
    <property type="match status" value="1"/>
</dbReference>
<gene>
    <name evidence="3" type="ORF">O3M35_011834</name>
</gene>
<dbReference type="InterPro" id="IPR006621">
    <property type="entry name" value="Nose-resist-to-fluoxetine_N"/>
</dbReference>
<keyword evidence="1" id="KW-0812">Transmembrane</keyword>
<sequence length="271" mass="30364">MHVLVLANDVYALFSFTMRQPEVFWFLTIIVIVLQSVLLIKCDDDRISTDIIDVEQTPTDTDQTVLDQQQQKSEQTETVQPQNNIQKLGKGKTITTSVINRDITLSSTDVNAGGGGSGGGSKSGTLEWLAQVYNPHHWKPNQLPGGKLLTGKCKSSMKMYLTALANGTIWAVYMSDASGRYADQFFFGNDFWLGSKNFCSFIKAPFQTKYHLVRFTLNMGTDYTPLLLRSTYTSKANQHLRLLSPEGHGISKCKFYLPLSWGRTSDYVCEC</sequence>
<keyword evidence="4" id="KW-1185">Reference proteome</keyword>
<dbReference type="Pfam" id="PF20146">
    <property type="entry name" value="NRF"/>
    <property type="match status" value="1"/>
</dbReference>
<evidence type="ECO:0000313" key="3">
    <source>
        <dbReference type="EMBL" id="KAK9503216.1"/>
    </source>
</evidence>
<protein>
    <recommendedName>
        <fullName evidence="2">Nose resistant-to-fluoxetine protein N-terminal domain-containing protein</fullName>
    </recommendedName>
</protein>
<feature type="transmembrane region" description="Helical" evidence="1">
    <location>
        <begin position="23"/>
        <end position="40"/>
    </location>
</feature>
<dbReference type="Proteomes" id="UP001461498">
    <property type="component" value="Unassembled WGS sequence"/>
</dbReference>
<dbReference type="EMBL" id="JAPXFL010000008">
    <property type="protein sequence ID" value="KAK9503216.1"/>
    <property type="molecule type" value="Genomic_DNA"/>
</dbReference>
<evidence type="ECO:0000256" key="1">
    <source>
        <dbReference type="SAM" id="Phobius"/>
    </source>
</evidence>
<evidence type="ECO:0000313" key="4">
    <source>
        <dbReference type="Proteomes" id="UP001461498"/>
    </source>
</evidence>
<accession>A0AAW1CXN4</accession>
<evidence type="ECO:0000259" key="2">
    <source>
        <dbReference type="SMART" id="SM00703"/>
    </source>
</evidence>
<keyword evidence="1" id="KW-0472">Membrane</keyword>
<name>A0AAW1CXN4_9HEMI</name>
<reference evidence="3 4" key="1">
    <citation type="submission" date="2022-12" db="EMBL/GenBank/DDBJ databases">
        <title>Chromosome-level genome assembly of true bugs.</title>
        <authorList>
            <person name="Ma L."/>
            <person name="Li H."/>
        </authorList>
    </citation>
    <scope>NUCLEOTIDE SEQUENCE [LARGE SCALE GENOMIC DNA]</scope>
    <source>
        <strain evidence="3">Lab_2022b</strain>
    </source>
</reference>
<keyword evidence="1" id="KW-1133">Transmembrane helix</keyword>
<organism evidence="3 4">
    <name type="scientific">Rhynocoris fuscipes</name>
    <dbReference type="NCBI Taxonomy" id="488301"/>
    <lineage>
        <taxon>Eukaryota</taxon>
        <taxon>Metazoa</taxon>
        <taxon>Ecdysozoa</taxon>
        <taxon>Arthropoda</taxon>
        <taxon>Hexapoda</taxon>
        <taxon>Insecta</taxon>
        <taxon>Pterygota</taxon>
        <taxon>Neoptera</taxon>
        <taxon>Paraneoptera</taxon>
        <taxon>Hemiptera</taxon>
        <taxon>Heteroptera</taxon>
        <taxon>Panheteroptera</taxon>
        <taxon>Cimicomorpha</taxon>
        <taxon>Reduviidae</taxon>
        <taxon>Harpactorinae</taxon>
        <taxon>Harpactorini</taxon>
        <taxon>Rhynocoris</taxon>
    </lineage>
</organism>
<proteinExistence type="predicted"/>
<dbReference type="AlphaFoldDB" id="A0AAW1CXN4"/>
<comment type="caution">
    <text evidence="3">The sequence shown here is derived from an EMBL/GenBank/DDBJ whole genome shotgun (WGS) entry which is preliminary data.</text>
</comment>